<comment type="subcellular location">
    <subcellularLocation>
        <location evidence="1">Nucleus</location>
    </subcellularLocation>
</comment>
<keyword evidence="2" id="KW-0853">WD repeat</keyword>
<reference evidence="6" key="2">
    <citation type="submission" date="2019-06" db="EMBL/GenBank/DDBJ databases">
        <title>Genomics analysis of Aphanomyces spp. identifies a new class of oomycete effector associated with host adaptation.</title>
        <authorList>
            <person name="Gaulin E."/>
        </authorList>
    </citation>
    <scope>NUCLEOTIDE SEQUENCE</scope>
    <source>
        <strain evidence="6">CBS 578.67</strain>
    </source>
</reference>
<dbReference type="OrthoDB" id="196858at2759"/>
<dbReference type="SMART" id="SM00320">
    <property type="entry name" value="WD40"/>
    <property type="match status" value="2"/>
</dbReference>
<keyword evidence="8" id="KW-1185">Reference proteome</keyword>
<feature type="compositionally biased region" description="Low complexity" evidence="5">
    <location>
        <begin position="505"/>
        <end position="519"/>
    </location>
</feature>
<reference evidence="7 8" key="1">
    <citation type="submission" date="2019-03" db="EMBL/GenBank/DDBJ databases">
        <authorList>
            <person name="Gaulin E."/>
            <person name="Dumas B."/>
        </authorList>
    </citation>
    <scope>NUCLEOTIDE SEQUENCE [LARGE SCALE GENOMIC DNA]</scope>
    <source>
        <strain evidence="7">CBS 568.67</strain>
    </source>
</reference>
<dbReference type="Pfam" id="PF00400">
    <property type="entry name" value="WD40"/>
    <property type="match status" value="2"/>
</dbReference>
<dbReference type="EMBL" id="VJMH01005117">
    <property type="protein sequence ID" value="KAF0700577.1"/>
    <property type="molecule type" value="Genomic_DNA"/>
</dbReference>
<evidence type="ECO:0000256" key="3">
    <source>
        <dbReference type="ARBA" id="ARBA00022737"/>
    </source>
</evidence>
<dbReference type="Gene3D" id="2.130.10.10">
    <property type="entry name" value="YVTN repeat-like/Quinoprotein amine dehydrogenase"/>
    <property type="match status" value="1"/>
</dbReference>
<dbReference type="InterPro" id="IPR015943">
    <property type="entry name" value="WD40/YVTN_repeat-like_dom_sf"/>
</dbReference>
<protein>
    <submittedName>
        <fullName evidence="7">Aste57867_8913 protein</fullName>
    </submittedName>
</protein>
<evidence type="ECO:0000313" key="6">
    <source>
        <dbReference type="EMBL" id="KAF0700577.1"/>
    </source>
</evidence>
<evidence type="ECO:0000256" key="1">
    <source>
        <dbReference type="ARBA" id="ARBA00004123"/>
    </source>
</evidence>
<dbReference type="InterPro" id="IPR001680">
    <property type="entry name" value="WD40_rpt"/>
</dbReference>
<dbReference type="GO" id="GO:0048188">
    <property type="term" value="C:Set1C/COMPASS complex"/>
    <property type="evidence" value="ECO:0007669"/>
    <property type="project" value="InterPro"/>
</dbReference>
<proteinExistence type="predicted"/>
<feature type="region of interest" description="Disordered" evidence="5">
    <location>
        <begin position="503"/>
        <end position="529"/>
    </location>
</feature>
<evidence type="ECO:0000313" key="8">
    <source>
        <dbReference type="Proteomes" id="UP000332933"/>
    </source>
</evidence>
<evidence type="ECO:0000313" key="7">
    <source>
        <dbReference type="EMBL" id="VFT85797.1"/>
    </source>
</evidence>
<dbReference type="InterPro" id="IPR036322">
    <property type="entry name" value="WD40_repeat_dom_sf"/>
</dbReference>
<dbReference type="AlphaFoldDB" id="A0A485KLH2"/>
<dbReference type="SUPFAM" id="SSF50978">
    <property type="entry name" value="WD40 repeat-like"/>
    <property type="match status" value="1"/>
</dbReference>
<sequence>MNVPLVQAVCRAVRVNPNESMSVCGGNWFEIDGAEKATCLAFNPWGTLLSVGEKDGLVILWDFSSIPNIIRELNPKLGPSALVVPDIKQVTSCAWSPNGRVLAVACELKAPGRKGALLLWDVESSTLMAAIACESMATHVAFPPRSIVGNAHGTSVLASCGNGDLQRITWATPPADPVVDDDDDRSPSLTTPCTLYYHADRFRHLHFHVHTIDTLPIFASICGGDASIPQSTRNFSPLVVAKFGSDRLFAVSLKGAVAMLDPHTFELLSGHVLPPISSVDLFVDATALLVPSSKGIHEICHYDGASMAETRLFTAGAAVRAPWIMASKSPDGKYVLGLPQPRGIYVGEKGMYMWDMADERMHHDHRFAGDMVAVAWHPRRESLTVISTAGSVHVLEVQYASSWPGAMYPPGFTLITDNVVYEEPEDEFDVNVKAPPPMDDASMVVDILTIERADDGMQNIPDEDDNDDDMVDPLQYLPASPLTTWNHEAVAFEDDDVSSIFSTMKARPPTASTAPASASKSKKRKSSGK</sequence>
<keyword evidence="3" id="KW-0677">Repeat</keyword>
<dbReference type="PANTHER" id="PTHR44040:SF1">
    <property type="entry name" value="RETINOBLASTOMA-BINDING PROTEIN 5"/>
    <property type="match status" value="1"/>
</dbReference>
<keyword evidence="4" id="KW-0539">Nucleus</keyword>
<gene>
    <name evidence="7" type="primary">Aste57867_8913</name>
    <name evidence="6" type="ORF">As57867_008878</name>
    <name evidence="7" type="ORF">ASTE57867_8913</name>
</gene>
<evidence type="ECO:0000256" key="5">
    <source>
        <dbReference type="SAM" id="MobiDB-lite"/>
    </source>
</evidence>
<evidence type="ECO:0000256" key="4">
    <source>
        <dbReference type="ARBA" id="ARBA00023242"/>
    </source>
</evidence>
<dbReference type="EMBL" id="CAADRA010005138">
    <property type="protein sequence ID" value="VFT85797.1"/>
    <property type="molecule type" value="Genomic_DNA"/>
</dbReference>
<organism evidence="7 8">
    <name type="scientific">Aphanomyces stellatus</name>
    <dbReference type="NCBI Taxonomy" id="120398"/>
    <lineage>
        <taxon>Eukaryota</taxon>
        <taxon>Sar</taxon>
        <taxon>Stramenopiles</taxon>
        <taxon>Oomycota</taxon>
        <taxon>Saprolegniomycetes</taxon>
        <taxon>Saprolegniales</taxon>
        <taxon>Verrucalvaceae</taxon>
        <taxon>Aphanomyces</taxon>
    </lineage>
</organism>
<feature type="compositionally biased region" description="Basic residues" evidence="5">
    <location>
        <begin position="520"/>
        <end position="529"/>
    </location>
</feature>
<name>A0A485KLH2_9STRA</name>
<dbReference type="PANTHER" id="PTHR44040">
    <property type="entry name" value="RETINOBLASTOMA-BINDING PROTEIN 5"/>
    <property type="match status" value="1"/>
</dbReference>
<evidence type="ECO:0000256" key="2">
    <source>
        <dbReference type="ARBA" id="ARBA00022574"/>
    </source>
</evidence>
<dbReference type="InterPro" id="IPR037850">
    <property type="entry name" value="RBBP5/Swd1"/>
</dbReference>
<dbReference type="Proteomes" id="UP000332933">
    <property type="component" value="Unassembled WGS sequence"/>
</dbReference>
<accession>A0A485KLH2</accession>